<dbReference type="OrthoDB" id="9802051at2"/>
<dbReference type="InterPro" id="IPR057240">
    <property type="entry name" value="ParB_dimer_C"/>
</dbReference>
<dbReference type="FunFam" id="1.10.10.2830:FF:000001">
    <property type="entry name" value="Chromosome partitioning protein ParB"/>
    <property type="match status" value="1"/>
</dbReference>
<dbReference type="EMBL" id="QGGV01000004">
    <property type="protein sequence ID" value="PWK56512.1"/>
    <property type="molecule type" value="Genomic_DNA"/>
</dbReference>
<evidence type="ECO:0000256" key="5">
    <source>
        <dbReference type="SAM" id="MobiDB-lite"/>
    </source>
</evidence>
<dbReference type="InterPro" id="IPR003115">
    <property type="entry name" value="ParB_N"/>
</dbReference>
<sequence>MAQAKVERRGLGRGLSALMADVEAPSAAGSSGSRKAEATVAIDRILPNPDQPRRTFTEDALEELTTSIREKGIIQPLILRPDPRNPGGYQIVAGERRWRAAQRARLHEVPAIVRELDDTEVLELAIIENIQRADLNAVEEAAGYRQLMDRFGHTQEKLAEAMGKSRSHIANLLRMLNLPDEVLSFVREGTLSAGHARALVTAEDPVTLARQIAKSSLSVRQAERLAKGSGSKAKGVANRTEKDADTRQIERDLAAALGMKVTIDHAAGTENGTLTIRYRDLTELDEVCRRLSVTTGAGEV</sequence>
<keyword evidence="3 7" id="KW-0238">DNA-binding</keyword>
<evidence type="ECO:0000256" key="1">
    <source>
        <dbReference type="ARBA" id="ARBA00006295"/>
    </source>
</evidence>
<dbReference type="KEGG" id="salo:EF888_21215"/>
<gene>
    <name evidence="7" type="ORF">C8D95_104184</name>
</gene>
<name>A0A316G7B1_9RHOB</name>
<organism evidence="7 8">
    <name type="scientific">Silicimonas algicola</name>
    <dbReference type="NCBI Taxonomy" id="1826607"/>
    <lineage>
        <taxon>Bacteria</taxon>
        <taxon>Pseudomonadati</taxon>
        <taxon>Pseudomonadota</taxon>
        <taxon>Alphaproteobacteria</taxon>
        <taxon>Rhodobacterales</taxon>
        <taxon>Paracoccaceae</taxon>
    </lineage>
</organism>
<dbReference type="InterPro" id="IPR036086">
    <property type="entry name" value="ParB/Sulfiredoxin_sf"/>
</dbReference>
<dbReference type="Proteomes" id="UP000245390">
    <property type="component" value="Unassembled WGS sequence"/>
</dbReference>
<dbReference type="Pfam" id="PF17762">
    <property type="entry name" value="HTH_ParB"/>
    <property type="match status" value="1"/>
</dbReference>
<dbReference type="GO" id="GO:0007059">
    <property type="term" value="P:chromosome segregation"/>
    <property type="evidence" value="ECO:0007669"/>
    <property type="project" value="UniProtKB-KW"/>
</dbReference>
<dbReference type="InterPro" id="IPR050336">
    <property type="entry name" value="Chromosome_partition/occlusion"/>
</dbReference>
<dbReference type="NCBIfam" id="TIGR00180">
    <property type="entry name" value="parB_part"/>
    <property type="match status" value="1"/>
</dbReference>
<keyword evidence="8" id="KW-1185">Reference proteome</keyword>
<evidence type="ECO:0000313" key="7">
    <source>
        <dbReference type="EMBL" id="PWK56512.1"/>
    </source>
</evidence>
<dbReference type="SMART" id="SM00470">
    <property type="entry name" value="ParB"/>
    <property type="match status" value="1"/>
</dbReference>
<comment type="function">
    <text evidence="4">Involved in chromosome partition. Localize to both poles of the predivisional cell following completion of DNA replication. Binds to the DNA origin of replication.</text>
</comment>
<dbReference type="CDD" id="cd00093">
    <property type="entry name" value="HTH_XRE"/>
    <property type="match status" value="1"/>
</dbReference>
<keyword evidence="2" id="KW-0159">Chromosome partition</keyword>
<dbReference type="Pfam" id="PF23552">
    <property type="entry name" value="ParB_C"/>
    <property type="match status" value="1"/>
</dbReference>
<dbReference type="GO" id="GO:0005694">
    <property type="term" value="C:chromosome"/>
    <property type="evidence" value="ECO:0007669"/>
    <property type="project" value="TreeGrafter"/>
</dbReference>
<dbReference type="GO" id="GO:0045881">
    <property type="term" value="P:positive regulation of sporulation resulting in formation of a cellular spore"/>
    <property type="evidence" value="ECO:0007669"/>
    <property type="project" value="TreeGrafter"/>
</dbReference>
<evidence type="ECO:0000256" key="2">
    <source>
        <dbReference type="ARBA" id="ARBA00022829"/>
    </source>
</evidence>
<dbReference type="Pfam" id="PF02195">
    <property type="entry name" value="ParB_N"/>
    <property type="match status" value="1"/>
</dbReference>
<dbReference type="GO" id="GO:0003677">
    <property type="term" value="F:DNA binding"/>
    <property type="evidence" value="ECO:0007669"/>
    <property type="project" value="UniProtKB-KW"/>
</dbReference>
<dbReference type="FunFam" id="3.90.1530.30:FF:000001">
    <property type="entry name" value="Chromosome partitioning protein ParB"/>
    <property type="match status" value="1"/>
</dbReference>
<evidence type="ECO:0000256" key="4">
    <source>
        <dbReference type="ARBA" id="ARBA00025472"/>
    </source>
</evidence>
<dbReference type="PANTHER" id="PTHR33375">
    <property type="entry name" value="CHROMOSOME-PARTITIONING PROTEIN PARB-RELATED"/>
    <property type="match status" value="1"/>
</dbReference>
<dbReference type="SUPFAM" id="SSF110849">
    <property type="entry name" value="ParB/Sulfiredoxin"/>
    <property type="match status" value="1"/>
</dbReference>
<dbReference type="InterPro" id="IPR041468">
    <property type="entry name" value="HTH_ParB/Spo0J"/>
</dbReference>
<evidence type="ECO:0000313" key="8">
    <source>
        <dbReference type="Proteomes" id="UP000245390"/>
    </source>
</evidence>
<dbReference type="PANTHER" id="PTHR33375:SF1">
    <property type="entry name" value="CHROMOSOME-PARTITIONING PROTEIN PARB-RELATED"/>
    <property type="match status" value="1"/>
</dbReference>
<dbReference type="Gene3D" id="1.10.10.2830">
    <property type="match status" value="1"/>
</dbReference>
<dbReference type="CDD" id="cd16393">
    <property type="entry name" value="SPO0J_N"/>
    <property type="match status" value="1"/>
</dbReference>
<dbReference type="InterPro" id="IPR001387">
    <property type="entry name" value="Cro/C1-type_HTH"/>
</dbReference>
<feature type="domain" description="ParB-like N-terminal" evidence="6">
    <location>
        <begin position="38"/>
        <end position="130"/>
    </location>
</feature>
<evidence type="ECO:0000259" key="6">
    <source>
        <dbReference type="SMART" id="SM00470"/>
    </source>
</evidence>
<feature type="region of interest" description="Disordered" evidence="5">
    <location>
        <begin position="224"/>
        <end position="245"/>
    </location>
</feature>
<comment type="similarity">
    <text evidence="1">Belongs to the ParB family.</text>
</comment>
<dbReference type="AlphaFoldDB" id="A0A316G7B1"/>
<proteinExistence type="inferred from homology"/>
<dbReference type="InterPro" id="IPR004437">
    <property type="entry name" value="ParB/RepB/Spo0J"/>
</dbReference>
<comment type="caution">
    <text evidence="7">The sequence shown here is derived from an EMBL/GenBank/DDBJ whole genome shotgun (WGS) entry which is preliminary data.</text>
</comment>
<reference evidence="7 8" key="1">
    <citation type="submission" date="2018-05" db="EMBL/GenBank/DDBJ databases">
        <title>Genomic Encyclopedia of Type Strains, Phase IV (KMG-IV): sequencing the most valuable type-strain genomes for metagenomic binning, comparative biology and taxonomic classification.</title>
        <authorList>
            <person name="Goeker M."/>
        </authorList>
    </citation>
    <scope>NUCLEOTIDE SEQUENCE [LARGE SCALE GENOMIC DNA]</scope>
    <source>
        <strain evidence="7 8">DSM 103371</strain>
    </source>
</reference>
<evidence type="ECO:0000256" key="3">
    <source>
        <dbReference type="ARBA" id="ARBA00023125"/>
    </source>
</evidence>
<accession>A0A316G7B1</accession>
<dbReference type="Gene3D" id="3.90.1530.30">
    <property type="match status" value="1"/>
</dbReference>
<protein>
    <submittedName>
        <fullName evidence="7">Chromosome segregation DNA-binding protein</fullName>
    </submittedName>
</protein>
<dbReference type="SUPFAM" id="SSF109709">
    <property type="entry name" value="KorB DNA-binding domain-like"/>
    <property type="match status" value="1"/>
</dbReference>
<dbReference type="RefSeq" id="WP_109759201.1">
    <property type="nucleotide sequence ID" value="NZ_CP034588.1"/>
</dbReference>